<proteinExistence type="predicted"/>
<reference evidence="1" key="1">
    <citation type="submission" date="2021-02" db="EMBL/GenBank/DDBJ databases">
        <authorList>
            <person name="Syme A R."/>
            <person name="Syme A R."/>
            <person name="Moolhuijzen P."/>
        </authorList>
    </citation>
    <scope>NUCLEOTIDE SEQUENCE</scope>
    <source>
        <strain evidence="1">W1-1</strain>
    </source>
</reference>
<organism evidence="1 2">
    <name type="scientific">Pyrenophora teres f. teres</name>
    <dbReference type="NCBI Taxonomy" id="97479"/>
    <lineage>
        <taxon>Eukaryota</taxon>
        <taxon>Fungi</taxon>
        <taxon>Dikarya</taxon>
        <taxon>Ascomycota</taxon>
        <taxon>Pezizomycotina</taxon>
        <taxon>Dothideomycetes</taxon>
        <taxon>Pleosporomycetidae</taxon>
        <taxon>Pleosporales</taxon>
        <taxon>Pleosporineae</taxon>
        <taxon>Pleosporaceae</taxon>
        <taxon>Pyrenophora</taxon>
    </lineage>
</organism>
<protein>
    <submittedName>
        <fullName evidence="1">Uncharacterized protein</fullName>
    </submittedName>
</protein>
<dbReference type="AlphaFoldDB" id="A0A6S6VYL9"/>
<sequence length="168" mass="18058">MKLSTTIMFYLAASAMGQARCRRYKSCSDGKCVSGTHDVCEVLNHFNGGDFCVKSNAFCKGGSCFDCKGNGNGAVVCRYCEGISVASLKWLLGILVDLSQIVMTVGGLVLNWGSSLSLSVISVVDQNHHSLFVGIRFHQPSYAESHISYESTESTLGGIQQTMHVACI</sequence>
<dbReference type="EMBL" id="HG992979">
    <property type="protein sequence ID" value="CAE7027598.1"/>
    <property type="molecule type" value="Genomic_DNA"/>
</dbReference>
<name>A0A6S6VYL9_9PLEO</name>
<gene>
    <name evidence="1" type="ORF">PTTW11_04275</name>
</gene>
<evidence type="ECO:0000313" key="2">
    <source>
        <dbReference type="Proteomes" id="UP000472372"/>
    </source>
</evidence>
<evidence type="ECO:0000313" key="1">
    <source>
        <dbReference type="EMBL" id="CAE7027598.1"/>
    </source>
</evidence>
<dbReference type="Proteomes" id="UP000472372">
    <property type="component" value="Chromosome 3"/>
</dbReference>
<accession>A0A6S6VYL9</accession>